<accession>A0ABT5ZU68</accession>
<dbReference type="InterPro" id="IPR008173">
    <property type="entry name" value="Adenylyl_cyclase_CyaB"/>
</dbReference>
<dbReference type="CDD" id="cd07890">
    <property type="entry name" value="CYTH-like_AC_IV-like"/>
    <property type="match status" value="1"/>
</dbReference>
<dbReference type="Gene3D" id="2.40.320.10">
    <property type="entry name" value="Hypothetical Protein Pfu-838710-001"/>
    <property type="match status" value="1"/>
</dbReference>
<dbReference type="PROSITE" id="PS51707">
    <property type="entry name" value="CYTH"/>
    <property type="match status" value="1"/>
</dbReference>
<dbReference type="EMBL" id="JARJBC010000022">
    <property type="protein sequence ID" value="MDF3293064.1"/>
    <property type="molecule type" value="Genomic_DNA"/>
</dbReference>
<keyword evidence="3" id="KW-1185">Reference proteome</keyword>
<dbReference type="PANTHER" id="PTHR21028:SF2">
    <property type="entry name" value="CYTH DOMAIN-CONTAINING PROTEIN"/>
    <property type="match status" value="1"/>
</dbReference>
<dbReference type="PANTHER" id="PTHR21028">
    <property type="entry name" value="SI:CH211-156B7.4"/>
    <property type="match status" value="1"/>
</dbReference>
<proteinExistence type="predicted"/>
<reference evidence="2 3" key="1">
    <citation type="submission" date="2023-03" db="EMBL/GenBank/DDBJ databases">
        <title>Draft genome sequence of Streptomyces sp. RB6PN23 isolated from peat swamp forest in Thailand.</title>
        <authorList>
            <person name="Klaysubun C."/>
            <person name="Duangmal K."/>
        </authorList>
    </citation>
    <scope>NUCLEOTIDE SEQUENCE [LARGE SCALE GENOMIC DNA]</scope>
    <source>
        <strain evidence="2 3">RB6PN23</strain>
    </source>
</reference>
<name>A0ABT5ZU68_9ACTN</name>
<dbReference type="Pfam" id="PF01928">
    <property type="entry name" value="CYTH"/>
    <property type="match status" value="1"/>
</dbReference>
<dbReference type="RefSeq" id="WP_276096035.1">
    <property type="nucleotide sequence ID" value="NZ_JARJBC010000022.1"/>
</dbReference>
<dbReference type="SUPFAM" id="SSF55154">
    <property type="entry name" value="CYTH-like phosphatases"/>
    <property type="match status" value="1"/>
</dbReference>
<dbReference type="InterPro" id="IPR023577">
    <property type="entry name" value="CYTH_domain"/>
</dbReference>
<protein>
    <submittedName>
        <fullName evidence="2">Class IV adenylate cyclase</fullName>
    </submittedName>
</protein>
<comment type="caution">
    <text evidence="2">The sequence shown here is derived from an EMBL/GenBank/DDBJ whole genome shotgun (WGS) entry which is preliminary data.</text>
</comment>
<dbReference type="InterPro" id="IPR033469">
    <property type="entry name" value="CYTH-like_dom_sf"/>
</dbReference>
<organism evidence="2 3">
    <name type="scientific">Streptomyces silvisoli</name>
    <dbReference type="NCBI Taxonomy" id="3034235"/>
    <lineage>
        <taxon>Bacteria</taxon>
        <taxon>Bacillati</taxon>
        <taxon>Actinomycetota</taxon>
        <taxon>Actinomycetes</taxon>
        <taxon>Kitasatosporales</taxon>
        <taxon>Streptomycetaceae</taxon>
        <taxon>Streptomyces</taxon>
    </lineage>
</organism>
<dbReference type="SMART" id="SM01118">
    <property type="entry name" value="CYTH"/>
    <property type="match status" value="1"/>
</dbReference>
<sequence>MKLIEVERKRQLPDGGERLAGLLADLGWEAGPPVAEVDTYYSRSDVNYLETIECLRVRRRGESAELTYKPPSDEETHGATHVISKPETNVVLGPGQAAAAEQLLECVGMRQLVRVEKCRTVYRHAAYREVVVAVDTVAGVGSFVEVEVLSTDAAAATELVGQVETQLDLLDSPAVDLPYRDLALGEARTA</sequence>
<gene>
    <name evidence="2" type="ORF">P3G67_28405</name>
</gene>
<evidence type="ECO:0000313" key="3">
    <source>
        <dbReference type="Proteomes" id="UP001216579"/>
    </source>
</evidence>
<evidence type="ECO:0000259" key="1">
    <source>
        <dbReference type="PROSITE" id="PS51707"/>
    </source>
</evidence>
<dbReference type="Proteomes" id="UP001216579">
    <property type="component" value="Unassembled WGS sequence"/>
</dbReference>
<feature type="domain" description="CYTH" evidence="1">
    <location>
        <begin position="3"/>
        <end position="185"/>
    </location>
</feature>
<evidence type="ECO:0000313" key="2">
    <source>
        <dbReference type="EMBL" id="MDF3293064.1"/>
    </source>
</evidence>